<name>A0A385YQD8_9BACL</name>
<evidence type="ECO:0000313" key="1">
    <source>
        <dbReference type="EMBL" id="AYC28560.1"/>
    </source>
</evidence>
<dbReference type="OrthoDB" id="512570at2"/>
<dbReference type="InterPro" id="IPR013078">
    <property type="entry name" value="His_Pase_superF_clade-1"/>
</dbReference>
<proteinExistence type="predicted"/>
<dbReference type="Pfam" id="PF00300">
    <property type="entry name" value="His_Phos_1"/>
    <property type="match status" value="1"/>
</dbReference>
<dbReference type="Gene3D" id="3.40.50.1240">
    <property type="entry name" value="Phosphoglycerate mutase-like"/>
    <property type="match status" value="1"/>
</dbReference>
<organism evidence="1 2">
    <name type="scientific">Paenisporosarcina cavernae</name>
    <dbReference type="NCBI Taxonomy" id="2320858"/>
    <lineage>
        <taxon>Bacteria</taxon>
        <taxon>Bacillati</taxon>
        <taxon>Bacillota</taxon>
        <taxon>Bacilli</taxon>
        <taxon>Bacillales</taxon>
        <taxon>Caryophanaceae</taxon>
        <taxon>Paenisporosarcina</taxon>
    </lineage>
</organism>
<dbReference type="SUPFAM" id="SSF53254">
    <property type="entry name" value="Phosphoglycerate mutase-like"/>
    <property type="match status" value="1"/>
</dbReference>
<dbReference type="InterPro" id="IPR050275">
    <property type="entry name" value="PGM_Phosphatase"/>
</dbReference>
<gene>
    <name evidence="1" type="ORF">D3873_01245</name>
</gene>
<dbReference type="RefSeq" id="WP_119882305.1">
    <property type="nucleotide sequence ID" value="NZ_CP032418.1"/>
</dbReference>
<evidence type="ECO:0000313" key="2">
    <source>
        <dbReference type="Proteomes" id="UP000265725"/>
    </source>
</evidence>
<accession>A0A385YQD8</accession>
<dbReference type="KEGG" id="paek:D3873_01245"/>
<dbReference type="GO" id="GO:0005737">
    <property type="term" value="C:cytoplasm"/>
    <property type="evidence" value="ECO:0007669"/>
    <property type="project" value="TreeGrafter"/>
</dbReference>
<dbReference type="GO" id="GO:0016791">
    <property type="term" value="F:phosphatase activity"/>
    <property type="evidence" value="ECO:0007669"/>
    <property type="project" value="TreeGrafter"/>
</dbReference>
<dbReference type="InterPro" id="IPR029033">
    <property type="entry name" value="His_PPase_superfam"/>
</dbReference>
<dbReference type="EMBL" id="CP032418">
    <property type="protein sequence ID" value="AYC28560.1"/>
    <property type="molecule type" value="Genomic_DNA"/>
</dbReference>
<reference evidence="2" key="1">
    <citation type="submission" date="2018-09" db="EMBL/GenBank/DDBJ databases">
        <authorList>
            <person name="Zhu H."/>
        </authorList>
    </citation>
    <scope>NUCLEOTIDE SEQUENCE [LARGE SCALE GENOMIC DNA]</scope>
    <source>
        <strain evidence="2">K2R23-3</strain>
    </source>
</reference>
<dbReference type="PANTHER" id="PTHR48100">
    <property type="entry name" value="BROAD-SPECIFICITY PHOSPHATASE YOR283W-RELATED"/>
    <property type="match status" value="1"/>
</dbReference>
<dbReference type="CDD" id="cd07040">
    <property type="entry name" value="HP"/>
    <property type="match status" value="1"/>
</dbReference>
<dbReference type="SMART" id="SM00855">
    <property type="entry name" value="PGAM"/>
    <property type="match status" value="1"/>
</dbReference>
<keyword evidence="2" id="KW-1185">Reference proteome</keyword>
<protein>
    <submittedName>
        <fullName evidence="1">Histidine phosphatase family protein</fullName>
    </submittedName>
</protein>
<dbReference type="AlphaFoldDB" id="A0A385YQD8"/>
<dbReference type="PANTHER" id="PTHR48100:SF1">
    <property type="entry name" value="HISTIDINE PHOSPHATASE FAMILY PROTEIN-RELATED"/>
    <property type="match status" value="1"/>
</dbReference>
<sequence>MKKIYVVRHCQAEGQAPEAQLTAEGAKQAEQLAVFFEGITLTKVLSSPFVRAMQSAEPLAREQKVEIVVEEGLAERVLSTAHMDNWLEKLQETYRDLELSFDGGETSRAAMNRIVSVTEALWNEDGEAAVLVTHGNIMSLLLKHYEESHGFATWVKLTNPDVYVLEKEADIVSVQRVWKE</sequence>
<dbReference type="Proteomes" id="UP000265725">
    <property type="component" value="Chromosome"/>
</dbReference>